<name>A0AAD9MNR0_PROWI</name>
<dbReference type="AlphaFoldDB" id="A0AAD9MNR0"/>
<comment type="caution">
    <text evidence="4">The sequence shown here is derived from an EMBL/GenBank/DDBJ whole genome shotgun (WGS) entry which is preliminary data.</text>
</comment>
<keyword evidence="1" id="KW-0378">Hydrolase</keyword>
<evidence type="ECO:0000256" key="2">
    <source>
        <dbReference type="SAM" id="MobiDB-lite"/>
    </source>
</evidence>
<feature type="region of interest" description="Disordered" evidence="2">
    <location>
        <begin position="440"/>
        <end position="460"/>
    </location>
</feature>
<accession>A0AAD9MNR0</accession>
<dbReference type="PANTHER" id="PTHR45766:SF5">
    <property type="entry name" value="SNF2 DOMAIN-CONTAINING PROTEIN _ HELICASE DOMAIN-CONTAINING PROTEIN _ HNH ENDONUCLEASE DOMAIN-CONTAINING PROTEIN"/>
    <property type="match status" value="1"/>
</dbReference>
<dbReference type="Pfam" id="PF00176">
    <property type="entry name" value="SNF2-rel_dom"/>
    <property type="match status" value="1"/>
</dbReference>
<evidence type="ECO:0000256" key="1">
    <source>
        <dbReference type="ARBA" id="ARBA00022801"/>
    </source>
</evidence>
<organism evidence="4 5">
    <name type="scientific">Prototheca wickerhamii</name>
    <dbReference type="NCBI Taxonomy" id="3111"/>
    <lineage>
        <taxon>Eukaryota</taxon>
        <taxon>Viridiplantae</taxon>
        <taxon>Chlorophyta</taxon>
        <taxon>core chlorophytes</taxon>
        <taxon>Trebouxiophyceae</taxon>
        <taxon>Chlorellales</taxon>
        <taxon>Chlorellaceae</taxon>
        <taxon>Prototheca</taxon>
    </lineage>
</organism>
<dbReference type="Gene3D" id="3.40.50.10810">
    <property type="entry name" value="Tandem AAA-ATPase domain"/>
    <property type="match status" value="1"/>
</dbReference>
<dbReference type="GO" id="GO:0005524">
    <property type="term" value="F:ATP binding"/>
    <property type="evidence" value="ECO:0007669"/>
    <property type="project" value="InterPro"/>
</dbReference>
<reference evidence="4" key="1">
    <citation type="submission" date="2021-01" db="EMBL/GenBank/DDBJ databases">
        <authorList>
            <person name="Eckstrom K.M.E."/>
        </authorList>
    </citation>
    <scope>NUCLEOTIDE SEQUENCE</scope>
    <source>
        <strain evidence="4">UVCC 0001</strain>
    </source>
</reference>
<evidence type="ECO:0000313" key="5">
    <source>
        <dbReference type="Proteomes" id="UP001255856"/>
    </source>
</evidence>
<dbReference type="InterPro" id="IPR014001">
    <property type="entry name" value="Helicase_ATP-bd"/>
</dbReference>
<dbReference type="GO" id="GO:0043596">
    <property type="term" value="C:nuclear replication fork"/>
    <property type="evidence" value="ECO:0007669"/>
    <property type="project" value="TreeGrafter"/>
</dbReference>
<dbReference type="GO" id="GO:0031297">
    <property type="term" value="P:replication fork processing"/>
    <property type="evidence" value="ECO:0007669"/>
    <property type="project" value="TreeGrafter"/>
</dbReference>
<dbReference type="InterPro" id="IPR027417">
    <property type="entry name" value="P-loop_NTPase"/>
</dbReference>
<dbReference type="PROSITE" id="PS51192">
    <property type="entry name" value="HELICASE_ATP_BIND_1"/>
    <property type="match status" value="1"/>
</dbReference>
<evidence type="ECO:0000259" key="3">
    <source>
        <dbReference type="PROSITE" id="PS51192"/>
    </source>
</evidence>
<dbReference type="InterPro" id="IPR000330">
    <property type="entry name" value="SNF2_N"/>
</dbReference>
<dbReference type="Proteomes" id="UP001255856">
    <property type="component" value="Unassembled WGS sequence"/>
</dbReference>
<proteinExistence type="predicted"/>
<dbReference type="GO" id="GO:0006281">
    <property type="term" value="P:DNA repair"/>
    <property type="evidence" value="ECO:0007669"/>
    <property type="project" value="TreeGrafter"/>
</dbReference>
<protein>
    <recommendedName>
        <fullName evidence="3">Helicase ATP-binding domain-containing protein</fullName>
    </recommendedName>
</protein>
<dbReference type="GO" id="GO:0016787">
    <property type="term" value="F:hydrolase activity"/>
    <property type="evidence" value="ECO:0007669"/>
    <property type="project" value="UniProtKB-KW"/>
</dbReference>
<gene>
    <name evidence="4" type="ORF">QBZ16_002997</name>
</gene>
<evidence type="ECO:0000313" key="4">
    <source>
        <dbReference type="EMBL" id="KAK2079306.1"/>
    </source>
</evidence>
<dbReference type="InterPro" id="IPR038718">
    <property type="entry name" value="SNF2-like_sf"/>
</dbReference>
<dbReference type="GO" id="GO:0004520">
    <property type="term" value="F:DNA endonuclease activity"/>
    <property type="evidence" value="ECO:0007669"/>
    <property type="project" value="TreeGrafter"/>
</dbReference>
<dbReference type="SUPFAM" id="SSF52540">
    <property type="entry name" value="P-loop containing nucleoside triphosphate hydrolases"/>
    <property type="match status" value="1"/>
</dbReference>
<dbReference type="SMART" id="SM00487">
    <property type="entry name" value="DEXDc"/>
    <property type="match status" value="1"/>
</dbReference>
<feature type="domain" description="Helicase ATP-binding" evidence="3">
    <location>
        <begin position="171"/>
        <end position="358"/>
    </location>
</feature>
<keyword evidence="5" id="KW-1185">Reference proteome</keyword>
<sequence length="696" mass="75424">MLRWQCYPERQLYSYECGRPGCLYREWIPAPKAVPELDILLLDSDTIQASAVSAAEGAEHAVRHCGGVAAILAAHGVDHDLPETSADSGPAMSLQLPFAAYADIVQKIRGSLLARSGTVLLPQANLIPMSTIAAYRSKNQLEPEDAATLMTSKLDPGLLKVLLPFQKEGIVAGLRFQGRTLLADEMGVGKTAQAIALAACYQASWNVGRSSLAKLDLRLAWAEELERWLPRLRPASIHLIESRTDRVCPQRIPPVTVTSYEMLQRLCCDACKGRSPGQGKGACPPCEGNGCMASVGWKVVIADESHTLRTSSHPPDAFHTEATTAVARRAKRAIFLTGTPSLSKPFDLFRQVDALHPGLLGASRQQFAVVYCGRRLVPCPHRREPGAVRYDNSGLRRGAELHLLLRSAVMLRRLKSEVLSQLPAKRRQLVMLPIKVAPAKRSREEDGDDSGAEDPVPGDTATVASEAQKTGLLKLPSAVEWLRSMLGQYSSDAADGPPCKVLVFAHHRAVMSGLAAALEGGGSTKYTQRIHFHGSEDGSRPLLLSLPMELLLDNLPDAEPLRSLWHRLEPQCRRPGDAPGSRARVLPGIGLICPADWVTPAVLFQALKAAQAFVSEWWELRAVHMHRLYGSILCTPLAEAFSLSSGARHCLECQSVVEGSEATAATEVLSSNTLLFCTCVEGNLNMAGYISETHSG</sequence>
<dbReference type="EMBL" id="JASFZW010000003">
    <property type="protein sequence ID" value="KAK2079306.1"/>
    <property type="molecule type" value="Genomic_DNA"/>
</dbReference>
<dbReference type="PANTHER" id="PTHR45766">
    <property type="entry name" value="DNA ANNEALING HELICASE AND ENDONUCLEASE ZRANB3 FAMILY MEMBER"/>
    <property type="match status" value="1"/>
</dbReference>